<keyword evidence="3" id="KW-1185">Reference proteome</keyword>
<evidence type="ECO:0000313" key="3">
    <source>
        <dbReference type="Proteomes" id="UP000007875"/>
    </source>
</evidence>
<dbReference type="Proteomes" id="UP000007875">
    <property type="component" value="Unassembled WGS sequence"/>
</dbReference>
<dbReference type="InterPro" id="IPR037593">
    <property type="entry name" value="MIOS/Sea4"/>
</dbReference>
<reference evidence="3" key="1">
    <citation type="submission" date="2003-08" db="EMBL/GenBank/DDBJ databases">
        <authorList>
            <person name="Birren B."/>
            <person name="Nusbaum C."/>
            <person name="Abebe A."/>
            <person name="Abouelleil A."/>
            <person name="Adekoya E."/>
            <person name="Ait-zahra M."/>
            <person name="Allen N."/>
            <person name="Allen T."/>
            <person name="An P."/>
            <person name="Anderson M."/>
            <person name="Anderson S."/>
            <person name="Arachchi H."/>
            <person name="Armbruster J."/>
            <person name="Bachantsang P."/>
            <person name="Baldwin J."/>
            <person name="Barry A."/>
            <person name="Bayul T."/>
            <person name="Blitshsteyn B."/>
            <person name="Bloom T."/>
            <person name="Blye J."/>
            <person name="Boguslavskiy L."/>
            <person name="Borowsky M."/>
            <person name="Boukhgalter B."/>
            <person name="Brunache A."/>
            <person name="Butler J."/>
            <person name="Calixte N."/>
            <person name="Calvo S."/>
            <person name="Camarata J."/>
            <person name="Campo K."/>
            <person name="Chang J."/>
            <person name="Cheshatsang Y."/>
            <person name="Citroen M."/>
            <person name="Collymore A."/>
            <person name="Considine T."/>
            <person name="Cook A."/>
            <person name="Cooke P."/>
            <person name="Corum B."/>
            <person name="Cuomo C."/>
            <person name="David R."/>
            <person name="Dawoe T."/>
            <person name="Degray S."/>
            <person name="Dodge S."/>
            <person name="Dooley K."/>
            <person name="Dorje P."/>
            <person name="Dorjee K."/>
            <person name="Dorris L."/>
            <person name="Duffey N."/>
            <person name="Dupes A."/>
            <person name="Elkins T."/>
            <person name="Engels R."/>
            <person name="Erickson J."/>
            <person name="Farina A."/>
            <person name="Faro S."/>
            <person name="Ferreira P."/>
            <person name="Fischer H."/>
            <person name="Fitzgerald M."/>
            <person name="Foley K."/>
            <person name="Gage D."/>
            <person name="Galagan J."/>
            <person name="Gearin G."/>
            <person name="Gnerre S."/>
            <person name="Gnirke A."/>
            <person name="Goyette A."/>
            <person name="Graham J."/>
            <person name="Grandbois E."/>
            <person name="Gyaltsen K."/>
            <person name="Hafez N."/>
            <person name="Hagopian D."/>
            <person name="Hagos B."/>
            <person name="Hall J."/>
            <person name="Hatcher B."/>
            <person name="Heller A."/>
            <person name="Higgins H."/>
            <person name="Honan T."/>
            <person name="Horn A."/>
            <person name="Houde N."/>
            <person name="Hughes L."/>
            <person name="Hulme W."/>
            <person name="Husby E."/>
            <person name="Iliev I."/>
            <person name="Jaffe D."/>
            <person name="Jones C."/>
            <person name="Kamal M."/>
            <person name="Kamat A."/>
            <person name="Kamvysselis M."/>
            <person name="Karlsson E."/>
            <person name="Kells C."/>
            <person name="Kieu A."/>
            <person name="Kisner P."/>
            <person name="Kodira C."/>
            <person name="Kulbokas E."/>
            <person name="Labutti K."/>
            <person name="Lama D."/>
            <person name="Landers T."/>
            <person name="Leger J."/>
            <person name="Levine S."/>
            <person name="Lewis D."/>
            <person name="Lewis T."/>
            <person name="Lindblad-toh K."/>
            <person name="Liu X."/>
            <person name="Lokyitsang T."/>
            <person name="Lokyitsang Y."/>
            <person name="Lucien O."/>
            <person name="Lui A."/>
            <person name="Ma L.J."/>
            <person name="Mabbitt R."/>
            <person name="Macdonald J."/>
            <person name="Maclean C."/>
            <person name="Major J."/>
            <person name="Manning J."/>
            <person name="Marabella R."/>
            <person name="Maru K."/>
            <person name="Matthews C."/>
            <person name="Mauceli E."/>
            <person name="Mccarthy M."/>
            <person name="Mcdonough S."/>
            <person name="Mcghee T."/>
            <person name="Meldrim J."/>
            <person name="Meneus L."/>
            <person name="Mesirov J."/>
            <person name="Mihalev A."/>
            <person name="Mihova T."/>
            <person name="Mikkelsen T."/>
            <person name="Mlenga V."/>
            <person name="Moru K."/>
            <person name="Mozes J."/>
            <person name="Mulrain L."/>
            <person name="Munson G."/>
            <person name="Naylor J."/>
            <person name="Newes C."/>
            <person name="Nguyen C."/>
            <person name="Nguyen N."/>
            <person name="Nguyen T."/>
            <person name="Nicol R."/>
            <person name="Nielsen C."/>
            <person name="Nizzari M."/>
            <person name="Norbu C."/>
            <person name="Norbu N."/>
            <person name="O'donnell P."/>
            <person name="Okoawo O."/>
            <person name="O'leary S."/>
            <person name="Omotosho B."/>
            <person name="O'neill K."/>
            <person name="Osman S."/>
            <person name="Parker S."/>
            <person name="Perrin D."/>
            <person name="Phunkhang P."/>
            <person name="Piqani B."/>
            <person name="Purcell S."/>
            <person name="Rachupka T."/>
            <person name="Ramasamy U."/>
            <person name="Rameau R."/>
            <person name="Ray V."/>
            <person name="Raymond C."/>
            <person name="Retta R."/>
            <person name="Richardson S."/>
            <person name="Rise C."/>
            <person name="Rodriguez J."/>
            <person name="Rogers J."/>
            <person name="Rogov P."/>
            <person name="Rutman M."/>
            <person name="Schupbach R."/>
            <person name="Seaman C."/>
            <person name="Settipalli S."/>
            <person name="Sharpe T."/>
            <person name="Sheridan J."/>
            <person name="Sherpa N."/>
            <person name="Shi J."/>
            <person name="Smirnov S."/>
            <person name="Smith C."/>
            <person name="Sougnez C."/>
            <person name="Spencer B."/>
            <person name="Stalker J."/>
            <person name="Stange-thomann N."/>
            <person name="Stavropoulos S."/>
            <person name="Stetson K."/>
            <person name="Stone C."/>
            <person name="Stone S."/>
            <person name="Stubbs M."/>
            <person name="Talamas J."/>
            <person name="Tchuinga P."/>
            <person name="Tenzing P."/>
            <person name="Tesfaye S."/>
            <person name="Theodore J."/>
            <person name="Thoulutsang Y."/>
            <person name="Topham K."/>
            <person name="Towey S."/>
            <person name="Tsamla T."/>
            <person name="Tsomo N."/>
            <person name="Vallee D."/>
            <person name="Vassiliev H."/>
            <person name="Venkataraman V."/>
            <person name="Vinson J."/>
            <person name="Vo A."/>
            <person name="Wade C."/>
            <person name="Wang S."/>
            <person name="Wangchuk T."/>
            <person name="Wangdi T."/>
            <person name="Whittaker C."/>
            <person name="Wilkinson J."/>
            <person name="Wu Y."/>
            <person name="Wyman D."/>
            <person name="Yadav S."/>
            <person name="Yang S."/>
            <person name="Yang X."/>
            <person name="Yeager S."/>
            <person name="Yee E."/>
            <person name="Young G."/>
            <person name="Zainoun J."/>
            <person name="Zembeck L."/>
            <person name="Zimmer A."/>
            <person name="Zody M."/>
            <person name="Lander E."/>
        </authorList>
    </citation>
    <scope>NUCLEOTIDE SEQUENCE [LARGE SCALE GENOMIC DNA]</scope>
</reference>
<dbReference type="GeneTree" id="ENSGT00390000015038"/>
<dbReference type="Pfam" id="PF17034">
    <property type="entry name" value="zinc_ribbon_16"/>
    <property type="match status" value="1"/>
</dbReference>
<reference evidence="2" key="3">
    <citation type="submission" date="2025-09" db="UniProtKB">
        <authorList>
            <consortium name="Ensembl"/>
        </authorList>
    </citation>
    <scope>IDENTIFICATION</scope>
</reference>
<evidence type="ECO:0000313" key="2">
    <source>
        <dbReference type="Ensembl" id="ENSCSAVP00000016995.1"/>
    </source>
</evidence>
<dbReference type="GO" id="GO:0005737">
    <property type="term" value="C:cytoplasm"/>
    <property type="evidence" value="ECO:0007669"/>
    <property type="project" value="TreeGrafter"/>
</dbReference>
<sequence length="157" mass="17992">MHTGDKSFLSQPNILHWKESYTELLNKWKLYFERSDFEKAWNKATDSNPDSQIYVACNYCGKHVSNAKFLASRGTRFMGGSLAMQSSITSCPSCRKPLPRCSICLTHLGARPEETNFQNWLSWCMSCKHGGHAQHLLDWFEEHHECPVADCKCICNV</sequence>
<dbReference type="PANTHER" id="PTHR16453">
    <property type="entry name" value="WD40 DOMAIN-CONTAINING PROTEIN MIO FAMILY MEMBER"/>
    <property type="match status" value="1"/>
</dbReference>
<dbReference type="PANTHER" id="PTHR16453:SF9">
    <property type="entry name" value="GATOR COMPLEX PROTEIN MIOS"/>
    <property type="match status" value="1"/>
</dbReference>
<dbReference type="GO" id="GO:0034198">
    <property type="term" value="P:cellular response to amino acid starvation"/>
    <property type="evidence" value="ECO:0007669"/>
    <property type="project" value="TreeGrafter"/>
</dbReference>
<dbReference type="GO" id="GO:1904263">
    <property type="term" value="P:positive regulation of TORC1 signaling"/>
    <property type="evidence" value="ECO:0007669"/>
    <property type="project" value="TreeGrafter"/>
</dbReference>
<dbReference type="HOGENOM" id="CLU_1681847_0_0_1"/>
<dbReference type="InParanoid" id="H2ZHC9"/>
<evidence type="ECO:0000259" key="1">
    <source>
        <dbReference type="Pfam" id="PF17034"/>
    </source>
</evidence>
<dbReference type="STRING" id="51511.ENSCSAVP00000016995"/>
<protein>
    <recommendedName>
        <fullName evidence="1">GATOR2 complex protein MIO zinc-ribbon like domain-containing protein</fullName>
    </recommendedName>
</protein>
<organism evidence="2 3">
    <name type="scientific">Ciona savignyi</name>
    <name type="common">Pacific transparent sea squirt</name>
    <dbReference type="NCBI Taxonomy" id="51511"/>
    <lineage>
        <taxon>Eukaryota</taxon>
        <taxon>Metazoa</taxon>
        <taxon>Chordata</taxon>
        <taxon>Tunicata</taxon>
        <taxon>Ascidiacea</taxon>
        <taxon>Phlebobranchia</taxon>
        <taxon>Cionidae</taxon>
        <taxon>Ciona</taxon>
    </lineage>
</organism>
<reference evidence="2" key="2">
    <citation type="submission" date="2025-08" db="UniProtKB">
        <authorList>
            <consortium name="Ensembl"/>
        </authorList>
    </citation>
    <scope>IDENTIFICATION</scope>
</reference>
<proteinExistence type="predicted"/>
<name>H2ZHC9_CIOSA</name>
<dbReference type="CDD" id="cd16691">
    <property type="entry name" value="mRING-H2-C3H3C2_Mio"/>
    <property type="match status" value="1"/>
</dbReference>
<dbReference type="eggNOG" id="KOG1008">
    <property type="taxonomic scope" value="Eukaryota"/>
</dbReference>
<dbReference type="AlphaFoldDB" id="H2ZHC9"/>
<dbReference type="InterPro" id="IPR031488">
    <property type="entry name" value="Zn_ribbon_mio"/>
</dbReference>
<accession>H2ZHC9</accession>
<feature type="domain" description="GATOR2 complex protein MIO zinc-ribbon like" evidence="1">
    <location>
        <begin position="57"/>
        <end position="156"/>
    </location>
</feature>
<dbReference type="Ensembl" id="ENSCSAVT00000017178.1">
    <property type="protein sequence ID" value="ENSCSAVP00000016995.1"/>
    <property type="gene ID" value="ENSCSAVG00000009998.1"/>
</dbReference>